<dbReference type="Gene3D" id="3.90.70.10">
    <property type="entry name" value="Cysteine proteinases"/>
    <property type="match status" value="1"/>
</dbReference>
<evidence type="ECO:0000259" key="3">
    <source>
        <dbReference type="SMART" id="SM00645"/>
    </source>
</evidence>
<sequence length="582" mass="61033">MHVGMSRLQARSRLGAIPPGGPAALQQREEAARAGLAAADAGAADRAGGQAAAPPAKFDWRNVSGASYVSPVVDQAGCGSCVAFGATAVLESMVRIAAKEPALRVDLSEAYVYFCLGPDHGAIPCPDGGWWPDDALAAMHHGGVTDELNYRYSDVDQPCRRGSDWSSRLTTFDHWTTRSTIAAMKTYLATVGPMSACFTIYEDFFYYYTGGVYTYHESTSGDVIGGHCVQIVGYDDAQHCWIAKNSWGKEWGENGYFRIAYGSAGIDAEMWGIDGTIASPLIRTTLRVVGAGGGNVWHTQRTGNGSWQTAVNRLDTGTPGDPGSFTAVSAAASINRLHVVGLVGGKLWYTRQRAGAGWATWESPSAPKPGGVSGWTALSCAALGDSLDVIALAGGAIWYLRRQPDATWQQTWNRVTPTSGGPGAFTALSSVSVGYQTNVIGLAGGRPWQTTRRSDGTWTALTEIKPGSGPTPGAFAALSAASVDGRLNLVALSGGRPYQLERSAAGAWGSYRELTSTNPAVPTSFSSVACADVGKLLQVVAISGGKLWHTLRQADGTWQSSFGNLGAALTGEPATTVSVDCA</sequence>
<dbReference type="PROSITE" id="PS00640">
    <property type="entry name" value="THIOL_PROTEASE_ASN"/>
    <property type="match status" value="1"/>
</dbReference>
<name>A0ABP7AJC3_9ACTN</name>
<accession>A0ABP7AJC3</accession>
<dbReference type="CDD" id="cd02248">
    <property type="entry name" value="Peptidase_C1A"/>
    <property type="match status" value="1"/>
</dbReference>
<evidence type="ECO:0000313" key="4">
    <source>
        <dbReference type="EMBL" id="GAA3633813.1"/>
    </source>
</evidence>
<evidence type="ECO:0000256" key="1">
    <source>
        <dbReference type="ARBA" id="ARBA00008455"/>
    </source>
</evidence>
<evidence type="ECO:0000256" key="2">
    <source>
        <dbReference type="ARBA" id="ARBA00023157"/>
    </source>
</evidence>
<keyword evidence="5" id="KW-1185">Reference proteome</keyword>
<dbReference type="Proteomes" id="UP001501490">
    <property type="component" value="Unassembled WGS sequence"/>
</dbReference>
<dbReference type="InterPro" id="IPR025661">
    <property type="entry name" value="Pept_asp_AS"/>
</dbReference>
<dbReference type="SMART" id="SM00645">
    <property type="entry name" value="Pept_C1"/>
    <property type="match status" value="1"/>
</dbReference>
<dbReference type="SUPFAM" id="SSF89372">
    <property type="entry name" value="Fucose-specific lectin"/>
    <property type="match status" value="1"/>
</dbReference>
<proteinExistence type="inferred from homology"/>
<dbReference type="SUPFAM" id="SSF54001">
    <property type="entry name" value="Cysteine proteinases"/>
    <property type="match status" value="1"/>
</dbReference>
<dbReference type="PANTHER" id="PTHR12411">
    <property type="entry name" value="CYSTEINE PROTEASE FAMILY C1-RELATED"/>
    <property type="match status" value="1"/>
</dbReference>
<feature type="domain" description="Peptidase C1A papain C-terminal" evidence="3">
    <location>
        <begin position="54"/>
        <end position="266"/>
    </location>
</feature>
<comment type="similarity">
    <text evidence="1">Belongs to the peptidase C1 family.</text>
</comment>
<keyword evidence="2" id="KW-1015">Disulfide bond</keyword>
<protein>
    <recommendedName>
        <fullName evidence="3">Peptidase C1A papain C-terminal domain-containing protein</fullName>
    </recommendedName>
</protein>
<comment type="caution">
    <text evidence="4">The sequence shown here is derived from an EMBL/GenBank/DDBJ whole genome shotgun (WGS) entry which is preliminary data.</text>
</comment>
<dbReference type="InterPro" id="IPR025660">
    <property type="entry name" value="Pept_his_AS"/>
</dbReference>
<gene>
    <name evidence="4" type="ORF">GCM10022236_40550</name>
</gene>
<dbReference type="InterPro" id="IPR000668">
    <property type="entry name" value="Peptidase_C1A_C"/>
</dbReference>
<dbReference type="EMBL" id="BAABAB010000033">
    <property type="protein sequence ID" value="GAA3633813.1"/>
    <property type="molecule type" value="Genomic_DNA"/>
</dbReference>
<dbReference type="PROSITE" id="PS00639">
    <property type="entry name" value="THIOL_PROTEASE_HIS"/>
    <property type="match status" value="1"/>
</dbReference>
<organism evidence="4 5">
    <name type="scientific">Microlunatus ginsengisoli</name>
    <dbReference type="NCBI Taxonomy" id="363863"/>
    <lineage>
        <taxon>Bacteria</taxon>
        <taxon>Bacillati</taxon>
        <taxon>Actinomycetota</taxon>
        <taxon>Actinomycetes</taxon>
        <taxon>Propionibacteriales</taxon>
        <taxon>Propionibacteriaceae</taxon>
        <taxon>Microlunatus</taxon>
    </lineage>
</organism>
<reference evidence="5" key="1">
    <citation type="journal article" date="2019" name="Int. J. Syst. Evol. Microbiol.">
        <title>The Global Catalogue of Microorganisms (GCM) 10K type strain sequencing project: providing services to taxonomists for standard genome sequencing and annotation.</title>
        <authorList>
            <consortium name="The Broad Institute Genomics Platform"/>
            <consortium name="The Broad Institute Genome Sequencing Center for Infectious Disease"/>
            <person name="Wu L."/>
            <person name="Ma J."/>
        </authorList>
    </citation>
    <scope>NUCLEOTIDE SEQUENCE [LARGE SCALE GENOMIC DNA]</scope>
    <source>
        <strain evidence="5">JCM 16929</strain>
    </source>
</reference>
<dbReference type="InterPro" id="IPR039417">
    <property type="entry name" value="Peptidase_C1A_papain-like"/>
</dbReference>
<evidence type="ECO:0000313" key="5">
    <source>
        <dbReference type="Proteomes" id="UP001501490"/>
    </source>
</evidence>
<dbReference type="InterPro" id="IPR013128">
    <property type="entry name" value="Peptidase_C1A"/>
</dbReference>
<dbReference type="Pfam" id="PF00112">
    <property type="entry name" value="Peptidase_C1"/>
    <property type="match status" value="1"/>
</dbReference>
<dbReference type="InterPro" id="IPR038765">
    <property type="entry name" value="Papain-like_cys_pep_sf"/>
</dbReference>